<dbReference type="NCBIfam" id="TIGR01444">
    <property type="entry name" value="fkbM_fam"/>
    <property type="match status" value="1"/>
</dbReference>
<keyword evidence="2" id="KW-0489">Methyltransferase</keyword>
<proteinExistence type="predicted"/>
<dbReference type="InterPro" id="IPR052514">
    <property type="entry name" value="SAM-dependent_MTase"/>
</dbReference>
<protein>
    <submittedName>
        <fullName evidence="2">31-O-demethyl-FK506 methyltransferase FkbM</fullName>
        <ecNumber evidence="2">2.1.1.-</ecNumber>
    </submittedName>
</protein>
<keyword evidence="3" id="KW-1185">Reference proteome</keyword>
<feature type="domain" description="Methyltransferase FkbM" evidence="1">
    <location>
        <begin position="120"/>
        <end position="318"/>
    </location>
</feature>
<dbReference type="AlphaFoldDB" id="A0A0M7AFQ5"/>
<keyword evidence="2" id="KW-0808">Transferase</keyword>
<dbReference type="EC" id="2.1.1.-" evidence="2"/>
<evidence type="ECO:0000313" key="3">
    <source>
        <dbReference type="Proteomes" id="UP000049983"/>
    </source>
</evidence>
<evidence type="ECO:0000313" key="2">
    <source>
        <dbReference type="EMBL" id="CTQ73985.1"/>
    </source>
</evidence>
<dbReference type="GO" id="GO:0032259">
    <property type="term" value="P:methylation"/>
    <property type="evidence" value="ECO:0007669"/>
    <property type="project" value="UniProtKB-KW"/>
</dbReference>
<dbReference type="SUPFAM" id="SSF53335">
    <property type="entry name" value="S-adenosyl-L-methionine-dependent methyltransferases"/>
    <property type="match status" value="1"/>
</dbReference>
<dbReference type="EMBL" id="CXWC01000011">
    <property type="protein sequence ID" value="CTQ73985.1"/>
    <property type="molecule type" value="Genomic_DNA"/>
</dbReference>
<organism evidence="2 3">
    <name type="scientific">Roseibium album</name>
    <dbReference type="NCBI Taxonomy" id="311410"/>
    <lineage>
        <taxon>Bacteria</taxon>
        <taxon>Pseudomonadati</taxon>
        <taxon>Pseudomonadota</taxon>
        <taxon>Alphaproteobacteria</taxon>
        <taxon>Hyphomicrobiales</taxon>
        <taxon>Stappiaceae</taxon>
        <taxon>Roseibium</taxon>
    </lineage>
</organism>
<sequence length="341" mass="37218">MIRSSAPLVCNEGKPIVAVFLSGIALSRTIFVSGVYGCVASCQSTLKLLKCGCYRFMLVKWIKCKSGGKSIMSLSMAELPDGREIHCVNDYEVGFGWHEIVSDDLIERGLDLPVDGTYLDVGANIGLFCLRLRDLCPDARIFAFEPMPAAFGALRSNTEKIGGAIQASCLALGDKTGTAQFDHYPALSALSTGDSSVGEKLADGLKKLLFGQGASEDIRAIIDSTGAHERLDDDAFIERLFKKETVTVEVDTLDSVATRFGLDRIDLLKIDTEGQERPVLDGIGEDLWPRIRQLLVEVHRGADELTTIRGELEERGYKTTVEDHPMAQGGAPVFHIYARRS</sequence>
<evidence type="ECO:0000259" key="1">
    <source>
        <dbReference type="Pfam" id="PF05050"/>
    </source>
</evidence>
<dbReference type="Pfam" id="PF05050">
    <property type="entry name" value="Methyltransf_21"/>
    <property type="match status" value="1"/>
</dbReference>
<dbReference type="InterPro" id="IPR006342">
    <property type="entry name" value="FkbM_mtfrase"/>
</dbReference>
<gene>
    <name evidence="2" type="primary">fkbM</name>
    <name evidence="2" type="ORF">LA5096_03872</name>
</gene>
<accession>A0A0M7AFQ5</accession>
<dbReference type="Proteomes" id="UP000049983">
    <property type="component" value="Unassembled WGS sequence"/>
</dbReference>
<reference evidence="3" key="1">
    <citation type="submission" date="2015-07" db="EMBL/GenBank/DDBJ databases">
        <authorList>
            <person name="Rodrigo-Torres Lidia"/>
            <person name="Arahal R.David."/>
        </authorList>
    </citation>
    <scope>NUCLEOTIDE SEQUENCE [LARGE SCALE GENOMIC DNA]</scope>
    <source>
        <strain evidence="3">CECT 5096</strain>
    </source>
</reference>
<dbReference type="OrthoDB" id="4104638at2"/>
<dbReference type="STRING" id="311410.LA5095_00732"/>
<name>A0A0M7AFQ5_9HYPH</name>
<dbReference type="GO" id="GO:0008168">
    <property type="term" value="F:methyltransferase activity"/>
    <property type="evidence" value="ECO:0007669"/>
    <property type="project" value="UniProtKB-KW"/>
</dbReference>
<dbReference type="PANTHER" id="PTHR34203">
    <property type="entry name" value="METHYLTRANSFERASE, FKBM FAMILY PROTEIN"/>
    <property type="match status" value="1"/>
</dbReference>
<dbReference type="InterPro" id="IPR029063">
    <property type="entry name" value="SAM-dependent_MTases_sf"/>
</dbReference>
<dbReference type="PANTHER" id="PTHR34203:SF15">
    <property type="entry name" value="SLL1173 PROTEIN"/>
    <property type="match status" value="1"/>
</dbReference>
<dbReference type="Gene3D" id="3.40.50.150">
    <property type="entry name" value="Vaccinia Virus protein VP39"/>
    <property type="match status" value="1"/>
</dbReference>